<organism evidence="2 3">
    <name type="scientific">Sphaerobolus stellatus (strain SS14)</name>
    <dbReference type="NCBI Taxonomy" id="990650"/>
    <lineage>
        <taxon>Eukaryota</taxon>
        <taxon>Fungi</taxon>
        <taxon>Dikarya</taxon>
        <taxon>Basidiomycota</taxon>
        <taxon>Agaricomycotina</taxon>
        <taxon>Agaricomycetes</taxon>
        <taxon>Phallomycetidae</taxon>
        <taxon>Geastrales</taxon>
        <taxon>Sphaerobolaceae</taxon>
        <taxon>Sphaerobolus</taxon>
    </lineage>
</organism>
<dbReference type="SUPFAM" id="SSF53474">
    <property type="entry name" value="alpha/beta-Hydrolases"/>
    <property type="match status" value="1"/>
</dbReference>
<dbReference type="Pfam" id="PF09994">
    <property type="entry name" value="T6SS_Tle1-like_cat"/>
    <property type="match status" value="1"/>
</dbReference>
<evidence type="ECO:0000313" key="3">
    <source>
        <dbReference type="Proteomes" id="UP000054279"/>
    </source>
</evidence>
<dbReference type="PANTHER" id="PTHR33840:SF1">
    <property type="entry name" value="TLE1 PHOSPHOLIPASE DOMAIN-CONTAINING PROTEIN"/>
    <property type="match status" value="1"/>
</dbReference>
<name>A0A0C9TAK5_SPHS4</name>
<dbReference type="HOGENOM" id="CLU_005049_3_1_1"/>
<dbReference type="InterPro" id="IPR029058">
    <property type="entry name" value="AB_hydrolase_fold"/>
</dbReference>
<protein>
    <recommendedName>
        <fullName evidence="1">T6SS Phospholipase effector Tle1-like catalytic domain-containing protein</fullName>
    </recommendedName>
</protein>
<dbReference type="Proteomes" id="UP000054279">
    <property type="component" value="Unassembled WGS sequence"/>
</dbReference>
<reference evidence="2 3" key="1">
    <citation type="submission" date="2014-06" db="EMBL/GenBank/DDBJ databases">
        <title>Evolutionary Origins and Diversification of the Mycorrhizal Mutualists.</title>
        <authorList>
            <consortium name="DOE Joint Genome Institute"/>
            <consortium name="Mycorrhizal Genomics Consortium"/>
            <person name="Kohler A."/>
            <person name="Kuo A."/>
            <person name="Nagy L.G."/>
            <person name="Floudas D."/>
            <person name="Copeland A."/>
            <person name="Barry K.W."/>
            <person name="Cichocki N."/>
            <person name="Veneault-Fourrey C."/>
            <person name="LaButti K."/>
            <person name="Lindquist E.A."/>
            <person name="Lipzen A."/>
            <person name="Lundell T."/>
            <person name="Morin E."/>
            <person name="Murat C."/>
            <person name="Riley R."/>
            <person name="Ohm R."/>
            <person name="Sun H."/>
            <person name="Tunlid A."/>
            <person name="Henrissat B."/>
            <person name="Grigoriev I.V."/>
            <person name="Hibbett D.S."/>
            <person name="Martin F."/>
        </authorList>
    </citation>
    <scope>NUCLEOTIDE SEQUENCE [LARGE SCALE GENOMIC DNA]</scope>
    <source>
        <strain evidence="2 3">SS14</strain>
    </source>
</reference>
<gene>
    <name evidence="2" type="ORF">M422DRAFT_216421</name>
</gene>
<dbReference type="AlphaFoldDB" id="A0A0C9TAK5"/>
<feature type="non-terminal residue" evidence="2">
    <location>
        <position position="490"/>
    </location>
</feature>
<proteinExistence type="predicted"/>
<evidence type="ECO:0000259" key="1">
    <source>
        <dbReference type="Pfam" id="PF09994"/>
    </source>
</evidence>
<feature type="domain" description="T6SS Phospholipase effector Tle1-like catalytic" evidence="1">
    <location>
        <begin position="23"/>
        <end position="303"/>
    </location>
</feature>
<dbReference type="OrthoDB" id="3057168at2759"/>
<keyword evidence="3" id="KW-1185">Reference proteome</keyword>
<sequence>MVVAASIQHTSSPSTNEHIVVKKRIIVCCDGTWQDGILKKHRWEYSNVLKLARAIEHQDNRHNPPIHQVVFYQQGVGSEQNFYSEYVEGATGASLADKVQEAYAFIAHNYRPGDEIFLFGFSRGAYTARMVAGFIGEIGILSRKDMDHFADIFILLQQRGKEKDTTKIAALDDQLKEHEKIIAKGKQRADPDGDGFAIKCVGVFDTVGSVGLPEELTFFSKHFSNLFGFRDTNLGPHIQYAFHAMALNETRKDFDVAKFVQTPRGREKGQILRQVWFAGSHSDIGGGWRCHDLSDLTLAWMISNITPMIEVDKGYLKRIPEPIAAWGRQLPHDPATGIFKLAATGLRTFPTKTDDDTHEYIHPSVLSQTITIPEVTESIKANPALLCDLDDMGKMVRSLEKVETTPDDLDDAEHIVKETWPYVAGKDEFNVDVVKEHASQEAMKKSLEKMQAAADSKRLGRQEIMTDEGGRPRYGQTWLGSIWHAIIGDE</sequence>
<dbReference type="PANTHER" id="PTHR33840">
    <property type="match status" value="1"/>
</dbReference>
<dbReference type="EMBL" id="KN837382">
    <property type="protein sequence ID" value="KIJ26138.1"/>
    <property type="molecule type" value="Genomic_DNA"/>
</dbReference>
<evidence type="ECO:0000313" key="2">
    <source>
        <dbReference type="EMBL" id="KIJ26138.1"/>
    </source>
</evidence>
<accession>A0A0C9TAK5</accession>
<dbReference type="InterPro" id="IPR018712">
    <property type="entry name" value="Tle1-like_cat"/>
</dbReference>